<dbReference type="Gene3D" id="3.20.20.80">
    <property type="entry name" value="Glycosidases"/>
    <property type="match status" value="1"/>
</dbReference>
<dbReference type="PROSITE" id="PS00653">
    <property type="entry name" value="GLYCOSYL_HYDROL_F1_2"/>
    <property type="match status" value="1"/>
</dbReference>
<dbReference type="Proteomes" id="UP000594975">
    <property type="component" value="Chromosome"/>
</dbReference>
<dbReference type="FunFam" id="3.20.20.80:FF:000004">
    <property type="entry name" value="Beta-glucosidase 6-phospho-beta-glucosidase"/>
    <property type="match status" value="1"/>
</dbReference>
<dbReference type="InterPro" id="IPR001360">
    <property type="entry name" value="Glyco_hydro_1"/>
</dbReference>
<dbReference type="GO" id="GO:0005829">
    <property type="term" value="C:cytosol"/>
    <property type="evidence" value="ECO:0007669"/>
    <property type="project" value="TreeGrafter"/>
</dbReference>
<dbReference type="Proteomes" id="UP000053171">
    <property type="component" value="Unassembled WGS sequence"/>
</dbReference>
<keyword evidence="9" id="KW-1185">Reference proteome</keyword>
<dbReference type="EMBL" id="LJBJ02000004">
    <property type="protein sequence ID" value="OAX52360.1"/>
    <property type="molecule type" value="Genomic_DNA"/>
</dbReference>
<dbReference type="InterPro" id="IPR018120">
    <property type="entry name" value="Glyco_hydro_1_AS"/>
</dbReference>
<evidence type="ECO:0000256" key="1">
    <source>
        <dbReference type="ARBA" id="ARBA00010838"/>
    </source>
</evidence>
<evidence type="ECO:0000256" key="5">
    <source>
        <dbReference type="RuleBase" id="RU003690"/>
    </source>
</evidence>
<organism evidence="7 9">
    <name type="scientific">Rothia kristinae</name>
    <dbReference type="NCBI Taxonomy" id="37923"/>
    <lineage>
        <taxon>Bacteria</taxon>
        <taxon>Bacillati</taxon>
        <taxon>Actinomycetota</taxon>
        <taxon>Actinomycetes</taxon>
        <taxon>Micrococcales</taxon>
        <taxon>Micrococcaceae</taxon>
        <taxon>Rothia</taxon>
    </lineage>
</organism>
<proteinExistence type="inferred from homology"/>
<dbReference type="STRING" id="37923.BK826_05130"/>
<keyword evidence="3 6" id="KW-0326">Glycosidase</keyword>
<dbReference type="EMBL" id="CP065738">
    <property type="protein sequence ID" value="QPT54379.1"/>
    <property type="molecule type" value="Genomic_DNA"/>
</dbReference>
<evidence type="ECO:0000256" key="3">
    <source>
        <dbReference type="ARBA" id="ARBA00023295"/>
    </source>
</evidence>
<reference evidence="7 9" key="3">
    <citation type="submission" date="2016-06" db="EMBL/GenBank/DDBJ databases">
        <title>Identification of putative biosynthetic pathways for the production of bioactive secondary metabolites by the marine actinomycete Kocuria kristinae RUTW2-3.</title>
        <authorList>
            <person name="Waterworth S.C."/>
            <person name="Walmsley T.A."/>
            <person name="Matongo T."/>
            <person name="Davies-Coleman M.T."/>
            <person name="Dorrington R.A."/>
        </authorList>
    </citation>
    <scope>NUCLEOTIDE SEQUENCE [LARGE SCALE GENOMIC DNA]</scope>
    <source>
        <strain evidence="9">RuSp02-3</strain>
        <strain evidence="7">RUTW2-3</strain>
    </source>
</reference>
<reference evidence="8 10" key="4">
    <citation type="submission" date="2020-12" db="EMBL/GenBank/DDBJ databases">
        <title>FDA dAtabase for Regulatory Grade micrObial Sequences (FDA-ARGOS): Supporting development and validation of Infectious Disease Dx tests.</title>
        <authorList>
            <person name="Sproer C."/>
            <person name="Gronow S."/>
            <person name="Severitt S."/>
            <person name="Schroder I."/>
            <person name="Tallon L."/>
            <person name="Sadzewicz L."/>
            <person name="Zhao X."/>
            <person name="Boylan J."/>
            <person name="Ott S."/>
            <person name="Bowen H."/>
            <person name="Vavikolanu K."/>
            <person name="Mehta A."/>
            <person name="Aluvathingal J."/>
            <person name="Nadendla S."/>
            <person name="Lowell S."/>
            <person name="Myers T."/>
            <person name="Yan Y."/>
            <person name="Sichtig H."/>
        </authorList>
    </citation>
    <scope>NUCLEOTIDE SEQUENCE [LARGE SCALE GENOMIC DNA]</scope>
    <source>
        <strain evidence="8 10">FDAARGOS_864</strain>
    </source>
</reference>
<accession>A0A199NU68</accession>
<comment type="similarity">
    <text evidence="1 5">Belongs to the glycosyl hydrolase 1 family.</text>
</comment>
<name>A0A199NU68_9MICC</name>
<dbReference type="PANTHER" id="PTHR10353:SF136">
    <property type="entry name" value="ARYL-PHOSPHO-BETA-D-GLUCOSIDASE BGLC"/>
    <property type="match status" value="1"/>
</dbReference>
<gene>
    <name evidence="7" type="ORF">AN277_0203035</name>
    <name evidence="8" type="ORF">I6G21_04200</name>
</gene>
<reference evidence="9" key="2">
    <citation type="submission" date="2016-04" db="EMBL/GenBank/DDBJ databases">
        <authorList>
            <person name="Waterworth S."/>
            <person name="Matcher G."/>
        </authorList>
    </citation>
    <scope>NUCLEOTIDE SEQUENCE [LARGE SCALE GENOMIC DNA]</scope>
    <source>
        <strain evidence="9">RuSp02-3</strain>
    </source>
</reference>
<dbReference type="InterPro" id="IPR033132">
    <property type="entry name" value="GH_1_N_CS"/>
</dbReference>
<dbReference type="KEGG" id="rkr:I6G21_04200"/>
<dbReference type="GeneID" id="61262568"/>
<evidence type="ECO:0000313" key="9">
    <source>
        <dbReference type="Proteomes" id="UP000053171"/>
    </source>
</evidence>
<evidence type="ECO:0000256" key="4">
    <source>
        <dbReference type="PROSITE-ProRule" id="PRU10055"/>
    </source>
</evidence>
<dbReference type="PRINTS" id="PR00131">
    <property type="entry name" value="GLHYDRLASE1"/>
</dbReference>
<dbReference type="GO" id="GO:0016052">
    <property type="term" value="P:carbohydrate catabolic process"/>
    <property type="evidence" value="ECO:0007669"/>
    <property type="project" value="TreeGrafter"/>
</dbReference>
<dbReference type="AlphaFoldDB" id="A0A199NU68"/>
<dbReference type="PROSITE" id="PS00572">
    <property type="entry name" value="GLYCOSYL_HYDROL_F1_1"/>
    <property type="match status" value="1"/>
</dbReference>
<keyword evidence="2 6" id="KW-0378">Hydrolase</keyword>
<evidence type="ECO:0000313" key="7">
    <source>
        <dbReference type="EMBL" id="OAX52360.1"/>
    </source>
</evidence>
<dbReference type="InterPro" id="IPR017853">
    <property type="entry name" value="GH"/>
</dbReference>
<reference evidence="7" key="1">
    <citation type="submission" date="2016-04" db="EMBL/GenBank/DDBJ databases">
        <authorList>
            <person name="Evans L.H."/>
            <person name="Alamgir A."/>
            <person name="Owens N."/>
            <person name="Weber N.D."/>
            <person name="Virtaneva K."/>
            <person name="Barbian K."/>
            <person name="Babar A."/>
            <person name="Rosenke K."/>
        </authorList>
    </citation>
    <scope>NUCLEOTIDE SEQUENCE [LARGE SCALE GENOMIC DNA]</scope>
    <source>
        <strain evidence="7">RUTW2-3</strain>
    </source>
</reference>
<protein>
    <submittedName>
        <fullName evidence="7">6-phospho-beta-glucosidase</fullName>
    </submittedName>
    <submittedName>
        <fullName evidence="8">Glycoside hydrolase family 1 protein</fullName>
    </submittedName>
</protein>
<evidence type="ECO:0000256" key="2">
    <source>
        <dbReference type="ARBA" id="ARBA00022801"/>
    </source>
</evidence>
<evidence type="ECO:0000313" key="10">
    <source>
        <dbReference type="Proteomes" id="UP000594975"/>
    </source>
</evidence>
<feature type="active site" description="Nucleophile" evidence="4">
    <location>
        <position position="374"/>
    </location>
</feature>
<dbReference type="SUPFAM" id="SSF51445">
    <property type="entry name" value="(Trans)glycosidases"/>
    <property type="match status" value="1"/>
</dbReference>
<dbReference type="Pfam" id="PF00232">
    <property type="entry name" value="Glyco_hydro_1"/>
    <property type="match status" value="1"/>
</dbReference>
<dbReference type="PANTHER" id="PTHR10353">
    <property type="entry name" value="GLYCOSYL HYDROLASE"/>
    <property type="match status" value="1"/>
</dbReference>
<sequence>MYHQHLKPFPQDFLWSASTSAYQVEGAWNEDGKGPSVIDTKPADELPEGTADYTVTADHYHHVEEDVALMAEMGFRAYRFSIAWTRIIPDGDGEENPAGIAFYHRLIDALLEHGIEPIVTMFHFDTPAALDAKGGWAARSTADAFVRYAEVLFREYGHKVKYWLTINEQNMMILHGRKLGIINALTDDPEKELYQVNHTMFLAQAKAMILLHQMHPQAKIGPAPNISYVYPASSKPEDVIAADNYNAVRNWLYLDLAARGEYNSTAWAYLEEKGIAPQIEVGDMAIMKAAKPDFIAFNYYNTTTMADAPFGGGASERSEEADQQISEGEEGYFKAVSNPNLGMTQFGWEIDPVGMRMTYRAIWDRYHLPLIVTENGLGAFDELTEDGHVHDDYRIDYLRQHLEQTQEAITDGVQILGYSPWSAIDLVSTHQGIAKRYGFIYVNRTDDDLKDLARYRKDSFYWYQQLIRTGELPPKDWTPSY</sequence>
<evidence type="ECO:0000313" key="8">
    <source>
        <dbReference type="EMBL" id="QPT54379.1"/>
    </source>
</evidence>
<dbReference type="RefSeq" id="WP_064725031.1">
    <property type="nucleotide sequence ID" value="NZ_CP065738.1"/>
</dbReference>
<dbReference type="GO" id="GO:0008422">
    <property type="term" value="F:beta-glucosidase activity"/>
    <property type="evidence" value="ECO:0007669"/>
    <property type="project" value="TreeGrafter"/>
</dbReference>
<evidence type="ECO:0000256" key="6">
    <source>
        <dbReference type="RuleBase" id="RU004468"/>
    </source>
</evidence>